<evidence type="ECO:0000313" key="5">
    <source>
        <dbReference type="Proteomes" id="UP000220005"/>
    </source>
</evidence>
<reference evidence="4 5" key="1">
    <citation type="journal article" date="2017" name="Front. Microbiol.">
        <title>New Insights into the Diversity of the Genus Faecalibacterium.</title>
        <authorList>
            <person name="Benevides L."/>
            <person name="Burman S."/>
            <person name="Martin R."/>
            <person name="Robert V."/>
            <person name="Thomas M."/>
            <person name="Miquel S."/>
            <person name="Chain F."/>
            <person name="Sokol H."/>
            <person name="Bermudez-Humaran L.G."/>
            <person name="Morrison M."/>
            <person name="Langella P."/>
            <person name="Azevedo V.A."/>
            <person name="Chatel J.M."/>
            <person name="Soares S."/>
        </authorList>
    </citation>
    <scope>NUCLEOTIDE SEQUENCE [LARGE SCALE GENOMIC DNA]</scope>
    <source>
        <strain evidence="4 5">CNCM I 4575</strain>
    </source>
</reference>
<dbReference type="SUPFAM" id="SSF53448">
    <property type="entry name" value="Nucleotide-diphospho-sugar transferases"/>
    <property type="match status" value="1"/>
</dbReference>
<evidence type="ECO:0000313" key="4">
    <source>
        <dbReference type="EMBL" id="PDX81572.1"/>
    </source>
</evidence>
<evidence type="ECO:0000259" key="3">
    <source>
        <dbReference type="Pfam" id="PF00535"/>
    </source>
</evidence>
<dbReference type="Proteomes" id="UP000220005">
    <property type="component" value="Unassembled WGS sequence"/>
</dbReference>
<gene>
    <name evidence="4" type="ORF">CGS58_05700</name>
</gene>
<dbReference type="InterPro" id="IPR001173">
    <property type="entry name" value="Glyco_trans_2-like"/>
</dbReference>
<feature type="domain" description="Glycosyltransferase 2-like" evidence="3">
    <location>
        <begin position="8"/>
        <end position="174"/>
    </location>
</feature>
<dbReference type="InterPro" id="IPR029044">
    <property type="entry name" value="Nucleotide-diphossugar_trans"/>
</dbReference>
<organism evidence="4 5">
    <name type="scientific">Faecalibacterium prausnitzii</name>
    <dbReference type="NCBI Taxonomy" id="853"/>
    <lineage>
        <taxon>Bacteria</taxon>
        <taxon>Bacillati</taxon>
        <taxon>Bacillota</taxon>
        <taxon>Clostridia</taxon>
        <taxon>Eubacteriales</taxon>
        <taxon>Oscillospiraceae</taxon>
        <taxon>Faecalibacterium</taxon>
    </lineage>
</organism>
<dbReference type="CDD" id="cd00761">
    <property type="entry name" value="Glyco_tranf_GTA_type"/>
    <property type="match status" value="1"/>
</dbReference>
<dbReference type="Gene3D" id="3.90.550.10">
    <property type="entry name" value="Spore Coat Polysaccharide Biosynthesis Protein SpsA, Chain A"/>
    <property type="match status" value="1"/>
</dbReference>
<dbReference type="PANTHER" id="PTHR22916">
    <property type="entry name" value="GLYCOSYLTRANSFERASE"/>
    <property type="match status" value="1"/>
</dbReference>
<accession>A0A2A7AR76</accession>
<keyword evidence="2 4" id="KW-0808">Transferase</keyword>
<proteinExistence type="predicted"/>
<sequence length="319" mass="37259">MMNNKLISVIVPVYNVEHYLNRCVDSILAQTYSDLEILLVDDGSTDSSGAICDAYARQDARVQVIHKKNGGLSDARNCGIEHAKGRYFCFVDSDDGIAPQMIEVLYRELLENAADISAVGWKAFDTEAFPSIEEQEASSKILQPKEAIRQILCSEELGDFAWNKLYKCSLFQEIQYPYGRMLEDLGTTYRLFEKCVHIVYCPVPLYFYYQRPDSILHKRTLKFYEDKWDIGCQRYRYIREKYPDMLENDAAMMKIVEHCYPYLRKDQRRKAEMERFLQEFRTEAEGLLDSGFMRKYRLLKQSRGLYSALFLLKNGRAAK</sequence>
<dbReference type="RefSeq" id="WP_097839251.1">
    <property type="nucleotide sequence ID" value="NZ_NMTY01000012.1"/>
</dbReference>
<name>A0A2A7AR76_9FIRM</name>
<dbReference type="PANTHER" id="PTHR22916:SF51">
    <property type="entry name" value="GLYCOSYLTRANSFERASE EPSH-RELATED"/>
    <property type="match status" value="1"/>
</dbReference>
<dbReference type="EMBL" id="NMTY01000012">
    <property type="protein sequence ID" value="PDX81572.1"/>
    <property type="molecule type" value="Genomic_DNA"/>
</dbReference>
<evidence type="ECO:0000256" key="2">
    <source>
        <dbReference type="ARBA" id="ARBA00022679"/>
    </source>
</evidence>
<protein>
    <submittedName>
        <fullName evidence="4">Glycosyl transferase family 2</fullName>
    </submittedName>
</protein>
<dbReference type="Pfam" id="PF00535">
    <property type="entry name" value="Glycos_transf_2"/>
    <property type="match status" value="1"/>
</dbReference>
<comment type="caution">
    <text evidence="4">The sequence shown here is derived from an EMBL/GenBank/DDBJ whole genome shotgun (WGS) entry which is preliminary data.</text>
</comment>
<dbReference type="AlphaFoldDB" id="A0A2A7AR76"/>
<keyword evidence="1" id="KW-0328">Glycosyltransferase</keyword>
<dbReference type="GO" id="GO:0016757">
    <property type="term" value="F:glycosyltransferase activity"/>
    <property type="evidence" value="ECO:0007669"/>
    <property type="project" value="UniProtKB-KW"/>
</dbReference>
<evidence type="ECO:0000256" key="1">
    <source>
        <dbReference type="ARBA" id="ARBA00022676"/>
    </source>
</evidence>